<dbReference type="InterPro" id="IPR002543">
    <property type="entry name" value="FtsK_dom"/>
</dbReference>
<dbReference type="PANTHER" id="PTHR22683">
    <property type="entry name" value="SPORULATION PROTEIN RELATED"/>
    <property type="match status" value="1"/>
</dbReference>
<keyword evidence="1 3" id="KW-0547">Nucleotide-binding</keyword>
<name>A0A6M5UL45_9MICO</name>
<geneLocation type="plasmid" evidence="6 7">
    <name>pCPRO01</name>
</geneLocation>
<dbReference type="PANTHER" id="PTHR22683:SF41">
    <property type="entry name" value="DNA TRANSLOCASE FTSK"/>
    <property type="match status" value="1"/>
</dbReference>
<evidence type="ECO:0000256" key="1">
    <source>
        <dbReference type="ARBA" id="ARBA00022741"/>
    </source>
</evidence>
<dbReference type="Gene3D" id="3.40.50.300">
    <property type="entry name" value="P-loop containing nucleotide triphosphate hydrolases"/>
    <property type="match status" value="1"/>
</dbReference>
<dbReference type="OrthoDB" id="5083868at2"/>
<reference evidence="7" key="1">
    <citation type="journal article" date="2022" name="Int. J. Syst. Evol. Microbiol.">
        <title>Cellulosimicrobium protaetiae sp. nov., isolated from the gut of the larva of Protaetia brevitarsis seulensis.</title>
        <authorList>
            <person name="Le Han H."/>
            <person name="Nguyen T.T.H."/>
            <person name="Li Z."/>
            <person name="Shin N.R."/>
            <person name="Kim S.G."/>
        </authorList>
    </citation>
    <scope>NUCLEOTIDE SEQUENCE [LARGE SCALE GENOMIC DNA]</scope>
    <source>
        <strain evidence="7">BI34</strain>
    </source>
</reference>
<evidence type="ECO:0000313" key="7">
    <source>
        <dbReference type="Proteomes" id="UP000451354"/>
    </source>
</evidence>
<dbReference type="RefSeq" id="WP_154800659.1">
    <property type="nucleotide sequence ID" value="NZ_CP052758.1"/>
</dbReference>
<gene>
    <name evidence="6" type="ORF">FIC82_020210</name>
</gene>
<dbReference type="GO" id="GO:0051301">
    <property type="term" value="P:cell division"/>
    <property type="evidence" value="ECO:0007669"/>
    <property type="project" value="UniProtKB-KW"/>
</dbReference>
<dbReference type="KEGG" id="cprt:FIC82_020210"/>
<keyword evidence="7" id="KW-1185">Reference proteome</keyword>
<accession>A0A6M5UL45</accession>
<keyword evidence="2 3" id="KW-0067">ATP-binding</keyword>
<keyword evidence="6" id="KW-0132">Cell division</keyword>
<evidence type="ECO:0000256" key="4">
    <source>
        <dbReference type="SAM" id="MobiDB-lite"/>
    </source>
</evidence>
<feature type="region of interest" description="Disordered" evidence="4">
    <location>
        <begin position="591"/>
        <end position="610"/>
    </location>
</feature>
<evidence type="ECO:0000256" key="3">
    <source>
        <dbReference type="PROSITE-ProRule" id="PRU00289"/>
    </source>
</evidence>
<dbReference type="InterPro" id="IPR003593">
    <property type="entry name" value="AAA+_ATPase"/>
</dbReference>
<dbReference type="PROSITE" id="PS50901">
    <property type="entry name" value="FTSK"/>
    <property type="match status" value="1"/>
</dbReference>
<dbReference type="GO" id="GO:0003677">
    <property type="term" value="F:DNA binding"/>
    <property type="evidence" value="ECO:0007669"/>
    <property type="project" value="InterPro"/>
</dbReference>
<dbReference type="SUPFAM" id="SSF52540">
    <property type="entry name" value="P-loop containing nucleoside triphosphate hydrolases"/>
    <property type="match status" value="1"/>
</dbReference>
<keyword evidence="6" id="KW-0131">Cell cycle</keyword>
<dbReference type="AlphaFoldDB" id="A0A6M5UL45"/>
<feature type="region of interest" description="Disordered" evidence="4">
    <location>
        <begin position="683"/>
        <end position="705"/>
    </location>
</feature>
<proteinExistence type="predicted"/>
<protein>
    <submittedName>
        <fullName evidence="6">Cell division protein FtsK</fullName>
    </submittedName>
</protein>
<evidence type="ECO:0000313" key="6">
    <source>
        <dbReference type="EMBL" id="QJW38714.1"/>
    </source>
</evidence>
<evidence type="ECO:0000259" key="5">
    <source>
        <dbReference type="PROSITE" id="PS50901"/>
    </source>
</evidence>
<feature type="binding site" evidence="3">
    <location>
        <begin position="290"/>
        <end position="297"/>
    </location>
    <ligand>
        <name>ATP</name>
        <dbReference type="ChEBI" id="CHEBI:30616"/>
    </ligand>
</feature>
<dbReference type="InterPro" id="IPR027417">
    <property type="entry name" value="P-loop_NTPase"/>
</dbReference>
<sequence>MRDGFLLSAAGIAGFGAAPLLGYPGLAPAALIAGVGGGVAVAASGHRAKERRDLEDRVLEALAADGMGSVLRVPALDRAVVKFSHWTRGWPGVPQRIRLRYSPTVQDQSPEWAAALAEVLQRRLLVPYKVVEHDRLHCVVWVGLDTTVVNDIEVPYAQTRAERALTKLIDPSVALLGAELDDAEELLSITIRHEAAEKMTAAGARARVERTMSTMLPGRWRAKWDLEGDTVCFEQRPTLPTSIWLPTEMPDDVDDLLSNYEQVRIPLGVDEDGEEIFWEPARIPQVLMTGGTGTGKTSTGHAILGKITQFGWPVWVLDGKRVEFLHHRTWPNVQIVATTVAQQVAMIHRVWRLQEERYRLMEEEGVRVEDFEPLVVILDEFTEFVAELLSWYGTVKQKGDPTQPPTLREHSSLARKARTARIHIIQTMQRPDVSLFGSKDGGEARSNFGQRISVGRLDPQGAMMMWQNPSVGTTIPRGARQRAMTTNADGLPVEVQCYRFPSMTAPEDSDEGRLRERLRPTRARHPRLLVLPPAQKDEGQELGFWDYAMTEWVRAEHRPDLDPVVQGARRRSADDAREASSTMAVLGLRPDGRTRAFGTPPAPRLLSSGPTEESYVDDYAVIVDLDDYTGYTAPLQMRPHDVSIGDLIQVDDAPGEWVVVEEDPEDDVLEPGLVALSWRSDADERGSLSVSSDSYISVRRPEEAS</sequence>
<evidence type="ECO:0000256" key="2">
    <source>
        <dbReference type="ARBA" id="ARBA00022840"/>
    </source>
</evidence>
<organism evidence="6 7">
    <name type="scientific">Cellulosimicrobium protaetiae</name>
    <dbReference type="NCBI Taxonomy" id="2587808"/>
    <lineage>
        <taxon>Bacteria</taxon>
        <taxon>Bacillati</taxon>
        <taxon>Actinomycetota</taxon>
        <taxon>Actinomycetes</taxon>
        <taxon>Micrococcales</taxon>
        <taxon>Promicromonosporaceae</taxon>
        <taxon>Cellulosimicrobium</taxon>
    </lineage>
</organism>
<dbReference type="GO" id="GO:0005524">
    <property type="term" value="F:ATP binding"/>
    <property type="evidence" value="ECO:0007669"/>
    <property type="project" value="UniProtKB-UniRule"/>
</dbReference>
<dbReference type="InterPro" id="IPR050206">
    <property type="entry name" value="FtsK/SpoIIIE/SftA"/>
</dbReference>
<dbReference type="SMART" id="SM00382">
    <property type="entry name" value="AAA"/>
    <property type="match status" value="1"/>
</dbReference>
<feature type="compositionally biased region" description="Low complexity" evidence="4">
    <location>
        <begin position="687"/>
        <end position="697"/>
    </location>
</feature>
<keyword evidence="6" id="KW-0614">Plasmid</keyword>
<dbReference type="Proteomes" id="UP000451354">
    <property type="component" value="Plasmid pCPRO01"/>
</dbReference>
<dbReference type="EMBL" id="CP052758">
    <property type="protein sequence ID" value="QJW38714.1"/>
    <property type="molecule type" value="Genomic_DNA"/>
</dbReference>
<feature type="domain" description="FtsK" evidence="5">
    <location>
        <begin position="273"/>
        <end position="463"/>
    </location>
</feature>